<evidence type="ECO:0000313" key="2">
    <source>
        <dbReference type="Proteomes" id="UP001163321"/>
    </source>
</evidence>
<evidence type="ECO:0000313" key="1">
    <source>
        <dbReference type="EMBL" id="KAI9910310.1"/>
    </source>
</evidence>
<sequence length="333" mass="37005">MSWWSSGRDDYRDTDIVRDYVHWDGSYADFGKHPGSNRTLEIWYYQAKYTVVIGPNTPLNVMTKYAAKNNAPLVRVPLGADFEEDYNVENTAISRESCKQLNVLHDAHAGTSRSNLRIDLADKRVYAALESRPPSRFQIFHVIRPNSNARKVTVVLDVAHNPPAFDRLLSLLHKHFLEKTFRFVCGFSADKAINKVFDKITAVFRGKNPDQSDDEVKKRTHFVKANHPHGAFLEEINLAVSYGSVLGKEKRMYASISSIKEDVKAALAASRASADDEVVVVCGSVFLMAEARQVLGLQEPIDSAALDAVDGAGLSTSTSRVATFKQEVNLAAT</sequence>
<gene>
    <name evidence="1" type="ORF">PsorP6_010085</name>
</gene>
<keyword evidence="2" id="KW-1185">Reference proteome</keyword>
<organism evidence="1 2">
    <name type="scientific">Peronosclerospora sorghi</name>
    <dbReference type="NCBI Taxonomy" id="230839"/>
    <lineage>
        <taxon>Eukaryota</taxon>
        <taxon>Sar</taxon>
        <taxon>Stramenopiles</taxon>
        <taxon>Oomycota</taxon>
        <taxon>Peronosporomycetes</taxon>
        <taxon>Peronosporales</taxon>
        <taxon>Peronosporaceae</taxon>
        <taxon>Peronosclerospora</taxon>
    </lineage>
</organism>
<protein>
    <submittedName>
        <fullName evidence="1">Uncharacterized protein</fullName>
    </submittedName>
</protein>
<comment type="caution">
    <text evidence="1">The sequence shown here is derived from an EMBL/GenBank/DDBJ whole genome shotgun (WGS) entry which is preliminary data.</text>
</comment>
<dbReference type="EMBL" id="CM047585">
    <property type="protein sequence ID" value="KAI9910310.1"/>
    <property type="molecule type" value="Genomic_DNA"/>
</dbReference>
<reference evidence="1 2" key="1">
    <citation type="journal article" date="2022" name="bioRxiv">
        <title>The genome of the oomycete Peronosclerospora sorghi, a cosmopolitan pathogen of maize and sorghum, is inflated with dispersed pseudogenes.</title>
        <authorList>
            <person name="Fletcher K."/>
            <person name="Martin F."/>
            <person name="Isakeit T."/>
            <person name="Cavanaugh K."/>
            <person name="Magill C."/>
            <person name="Michelmore R."/>
        </authorList>
    </citation>
    <scope>NUCLEOTIDE SEQUENCE [LARGE SCALE GENOMIC DNA]</scope>
    <source>
        <strain evidence="1">P6</strain>
    </source>
</reference>
<proteinExistence type="predicted"/>
<dbReference type="Proteomes" id="UP001163321">
    <property type="component" value="Chromosome 6"/>
</dbReference>
<accession>A0ACC0VWM2</accession>
<name>A0ACC0VWM2_9STRA</name>